<name>A0ABR2EKF1_9ROSI</name>
<evidence type="ECO:0008006" key="3">
    <source>
        <dbReference type="Google" id="ProtNLM"/>
    </source>
</evidence>
<proteinExistence type="predicted"/>
<dbReference type="CDD" id="cd09272">
    <property type="entry name" value="RNase_HI_RT_Ty1"/>
    <property type="match status" value="1"/>
</dbReference>
<dbReference type="PANTHER" id="PTHR11439">
    <property type="entry name" value="GAG-POL-RELATED RETROTRANSPOSON"/>
    <property type="match status" value="1"/>
</dbReference>
<comment type="caution">
    <text evidence="1">The sequence shown here is derived from an EMBL/GenBank/DDBJ whole genome shotgun (WGS) entry which is preliminary data.</text>
</comment>
<dbReference type="EMBL" id="JBBPBM010000012">
    <property type="protein sequence ID" value="KAK8562470.1"/>
    <property type="molecule type" value="Genomic_DNA"/>
</dbReference>
<keyword evidence="2" id="KW-1185">Reference proteome</keyword>
<evidence type="ECO:0000313" key="2">
    <source>
        <dbReference type="Proteomes" id="UP001472677"/>
    </source>
</evidence>
<dbReference type="PANTHER" id="PTHR11439:SF496">
    <property type="entry name" value="RNA-DIRECTED DNA POLYMERASE"/>
    <property type="match status" value="1"/>
</dbReference>
<dbReference type="Proteomes" id="UP001472677">
    <property type="component" value="Unassembled WGS sequence"/>
</dbReference>
<organism evidence="1 2">
    <name type="scientific">Hibiscus sabdariffa</name>
    <name type="common">roselle</name>
    <dbReference type="NCBI Taxonomy" id="183260"/>
    <lineage>
        <taxon>Eukaryota</taxon>
        <taxon>Viridiplantae</taxon>
        <taxon>Streptophyta</taxon>
        <taxon>Embryophyta</taxon>
        <taxon>Tracheophyta</taxon>
        <taxon>Spermatophyta</taxon>
        <taxon>Magnoliopsida</taxon>
        <taxon>eudicotyledons</taxon>
        <taxon>Gunneridae</taxon>
        <taxon>Pentapetalae</taxon>
        <taxon>rosids</taxon>
        <taxon>malvids</taxon>
        <taxon>Malvales</taxon>
        <taxon>Malvaceae</taxon>
        <taxon>Malvoideae</taxon>
        <taxon>Hibiscus</taxon>
    </lineage>
</organism>
<reference evidence="1 2" key="1">
    <citation type="journal article" date="2024" name="G3 (Bethesda)">
        <title>Genome assembly of Hibiscus sabdariffa L. provides insights into metabolisms of medicinal natural products.</title>
        <authorList>
            <person name="Kim T."/>
        </authorList>
    </citation>
    <scope>NUCLEOTIDE SEQUENCE [LARGE SCALE GENOMIC DNA]</scope>
    <source>
        <strain evidence="1">TK-2024</strain>
        <tissue evidence="1">Old leaves</tissue>
    </source>
</reference>
<gene>
    <name evidence="1" type="ORF">V6N12_010548</name>
</gene>
<evidence type="ECO:0000313" key="1">
    <source>
        <dbReference type="EMBL" id="KAK8562470.1"/>
    </source>
</evidence>
<accession>A0ABR2EKF1</accession>
<sequence length="118" mass="13234">MYAMICTRPDVSYALSMTSRYQSNPGESHWIAVKNILKYLRRTKDTFLVYGGEEELSVKGAISWKSSKQDTVADSTTEAEYIAASEAAKEAVWIKKFITELGVVPSIADAVELRYENN</sequence>
<protein>
    <recommendedName>
        <fullName evidence="3">Retrotransposon protein, putative, Ty1-copia subclass</fullName>
    </recommendedName>
</protein>